<dbReference type="EMBL" id="BMAW01003158">
    <property type="protein sequence ID" value="GFS82081.1"/>
    <property type="molecule type" value="Genomic_DNA"/>
</dbReference>
<organism evidence="1 2">
    <name type="scientific">Nephila pilipes</name>
    <name type="common">Giant wood spider</name>
    <name type="synonym">Nephila maculata</name>
    <dbReference type="NCBI Taxonomy" id="299642"/>
    <lineage>
        <taxon>Eukaryota</taxon>
        <taxon>Metazoa</taxon>
        <taxon>Ecdysozoa</taxon>
        <taxon>Arthropoda</taxon>
        <taxon>Chelicerata</taxon>
        <taxon>Arachnida</taxon>
        <taxon>Araneae</taxon>
        <taxon>Araneomorphae</taxon>
        <taxon>Entelegynae</taxon>
        <taxon>Araneoidea</taxon>
        <taxon>Nephilidae</taxon>
        <taxon>Nephila</taxon>
    </lineage>
</organism>
<name>A0A8X6MWZ1_NEPPI</name>
<gene>
    <name evidence="1" type="ORF">NPIL_344561</name>
</gene>
<comment type="caution">
    <text evidence="1">The sequence shown here is derived from an EMBL/GenBank/DDBJ whole genome shotgun (WGS) entry which is preliminary data.</text>
</comment>
<dbReference type="Gene3D" id="2.40.70.10">
    <property type="entry name" value="Acid Proteases"/>
    <property type="match status" value="1"/>
</dbReference>
<dbReference type="AlphaFoldDB" id="A0A8X6MWZ1"/>
<proteinExistence type="predicted"/>
<dbReference type="GO" id="GO:0008270">
    <property type="term" value="F:zinc ion binding"/>
    <property type="evidence" value="ECO:0007669"/>
    <property type="project" value="InterPro"/>
</dbReference>
<dbReference type="InterPro" id="IPR021109">
    <property type="entry name" value="Peptidase_aspartic_dom_sf"/>
</dbReference>
<protein>
    <submittedName>
        <fullName evidence="1">Uncharacterized protein</fullName>
    </submittedName>
</protein>
<dbReference type="Proteomes" id="UP000887013">
    <property type="component" value="Unassembled WGS sequence"/>
</dbReference>
<keyword evidence="2" id="KW-1185">Reference proteome</keyword>
<dbReference type="OrthoDB" id="6538027at2759"/>
<accession>A0A8X6MWZ1</accession>
<sequence length="136" mass="15694">MKKRDEERSLILENLRRKLISEPECFSGKNYGHFARDCLYSCTLWGKSGHCRKQCIRKRSEPKNISLSVRDQESFTSNMYSKPAIINGHRVIALLHTGSSNYLLKESIARNLGLNILPYKKDLYLFGNQLNQSLEA</sequence>
<dbReference type="InterPro" id="IPR036875">
    <property type="entry name" value="Znf_CCHC_sf"/>
</dbReference>
<evidence type="ECO:0000313" key="1">
    <source>
        <dbReference type="EMBL" id="GFS82081.1"/>
    </source>
</evidence>
<dbReference type="GO" id="GO:0003676">
    <property type="term" value="F:nucleic acid binding"/>
    <property type="evidence" value="ECO:0007669"/>
    <property type="project" value="InterPro"/>
</dbReference>
<dbReference type="SUPFAM" id="SSF57756">
    <property type="entry name" value="Retrovirus zinc finger-like domains"/>
    <property type="match status" value="1"/>
</dbReference>
<reference evidence="1" key="1">
    <citation type="submission" date="2020-08" db="EMBL/GenBank/DDBJ databases">
        <title>Multicomponent nature underlies the extraordinary mechanical properties of spider dragline silk.</title>
        <authorList>
            <person name="Kono N."/>
            <person name="Nakamura H."/>
            <person name="Mori M."/>
            <person name="Yoshida Y."/>
            <person name="Ohtoshi R."/>
            <person name="Malay A.D."/>
            <person name="Moran D.A.P."/>
            <person name="Tomita M."/>
            <person name="Numata K."/>
            <person name="Arakawa K."/>
        </authorList>
    </citation>
    <scope>NUCLEOTIDE SEQUENCE</scope>
</reference>
<evidence type="ECO:0000313" key="2">
    <source>
        <dbReference type="Proteomes" id="UP000887013"/>
    </source>
</evidence>